<evidence type="ECO:0000256" key="1">
    <source>
        <dbReference type="SAM" id="Coils"/>
    </source>
</evidence>
<protein>
    <submittedName>
        <fullName evidence="3">Uncharacterized protein</fullName>
    </submittedName>
</protein>
<feature type="compositionally biased region" description="Low complexity" evidence="2">
    <location>
        <begin position="24"/>
        <end position="36"/>
    </location>
</feature>
<name>A0A6A7ABL8_9PLEO</name>
<keyword evidence="1" id="KW-0175">Coiled coil</keyword>
<accession>A0A6A7ABL8</accession>
<keyword evidence="4" id="KW-1185">Reference proteome</keyword>
<evidence type="ECO:0000313" key="3">
    <source>
        <dbReference type="EMBL" id="KAF2830128.1"/>
    </source>
</evidence>
<gene>
    <name evidence="3" type="ORF">CC86DRAFT_453608</name>
</gene>
<sequence>METNSAFSKSLADSGIAVTPPSPHIASPAPSYSSSRSFLGNWAQRAVPSPNSNSARVGDLEQERSAELTEVTLKERNDLQTDLDLAAACRKELKRNLRGKEEEITALQEQLRVLEQTGSAHESKVAEVQKSLTNALGLITNQQYLDKENNDLISQLKADRHNTQVTHDQLVRERDQQSVAHKKEVAALQAENNTLASLVAAANRKADKLNNLAHVFQSQHQTMSDLHVEQQQDHKSLQQQVDAMHAQQQQDRERFRTLLQAKDIALRTLGSQLQQSEASVARQLLTRDDQIASLQDHIRRLKLDRDSDKAEVEAWAEYVNRC</sequence>
<proteinExistence type="predicted"/>
<dbReference type="EMBL" id="MU006220">
    <property type="protein sequence ID" value="KAF2830128.1"/>
    <property type="molecule type" value="Genomic_DNA"/>
</dbReference>
<feature type="region of interest" description="Disordered" evidence="2">
    <location>
        <begin position="1"/>
        <end position="36"/>
    </location>
</feature>
<reference evidence="3" key="1">
    <citation type="journal article" date="2020" name="Stud. Mycol.">
        <title>101 Dothideomycetes genomes: a test case for predicting lifestyles and emergence of pathogens.</title>
        <authorList>
            <person name="Haridas S."/>
            <person name="Albert R."/>
            <person name="Binder M."/>
            <person name="Bloem J."/>
            <person name="Labutti K."/>
            <person name="Salamov A."/>
            <person name="Andreopoulos B."/>
            <person name="Baker S."/>
            <person name="Barry K."/>
            <person name="Bills G."/>
            <person name="Bluhm B."/>
            <person name="Cannon C."/>
            <person name="Castanera R."/>
            <person name="Culley D."/>
            <person name="Daum C."/>
            <person name="Ezra D."/>
            <person name="Gonzalez J."/>
            <person name="Henrissat B."/>
            <person name="Kuo A."/>
            <person name="Liang C."/>
            <person name="Lipzen A."/>
            <person name="Lutzoni F."/>
            <person name="Magnuson J."/>
            <person name="Mondo S."/>
            <person name="Nolan M."/>
            <person name="Ohm R."/>
            <person name="Pangilinan J."/>
            <person name="Park H.-J."/>
            <person name="Ramirez L."/>
            <person name="Alfaro M."/>
            <person name="Sun H."/>
            <person name="Tritt A."/>
            <person name="Yoshinaga Y."/>
            <person name="Zwiers L.-H."/>
            <person name="Turgeon B."/>
            <person name="Goodwin S."/>
            <person name="Spatafora J."/>
            <person name="Crous P."/>
            <person name="Grigoriev I."/>
        </authorList>
    </citation>
    <scope>NUCLEOTIDE SEQUENCE</scope>
    <source>
        <strain evidence="3">CBS 113818</strain>
    </source>
</reference>
<dbReference type="Proteomes" id="UP000799424">
    <property type="component" value="Unassembled WGS sequence"/>
</dbReference>
<dbReference type="OrthoDB" id="10682927at2759"/>
<feature type="coiled-coil region" evidence="1">
    <location>
        <begin position="83"/>
        <end position="117"/>
    </location>
</feature>
<organism evidence="3 4">
    <name type="scientific">Ophiobolus disseminans</name>
    <dbReference type="NCBI Taxonomy" id="1469910"/>
    <lineage>
        <taxon>Eukaryota</taxon>
        <taxon>Fungi</taxon>
        <taxon>Dikarya</taxon>
        <taxon>Ascomycota</taxon>
        <taxon>Pezizomycotina</taxon>
        <taxon>Dothideomycetes</taxon>
        <taxon>Pleosporomycetidae</taxon>
        <taxon>Pleosporales</taxon>
        <taxon>Pleosporineae</taxon>
        <taxon>Phaeosphaeriaceae</taxon>
        <taxon>Ophiobolus</taxon>
    </lineage>
</organism>
<dbReference type="AlphaFoldDB" id="A0A6A7ABL8"/>
<evidence type="ECO:0000256" key="2">
    <source>
        <dbReference type="SAM" id="MobiDB-lite"/>
    </source>
</evidence>
<evidence type="ECO:0000313" key="4">
    <source>
        <dbReference type="Proteomes" id="UP000799424"/>
    </source>
</evidence>